<reference evidence="5" key="1">
    <citation type="submission" date="2016-10" db="EMBL/GenBank/DDBJ databases">
        <authorList>
            <person name="Varghese N."/>
            <person name="Submissions S."/>
        </authorList>
    </citation>
    <scope>NUCLEOTIDE SEQUENCE [LARGE SCALE GENOMIC DNA]</scope>
    <source>
        <strain evidence="5">DSM 40318</strain>
    </source>
</reference>
<name>A0A1H5AW20_STRMJ</name>
<dbReference type="Pfam" id="PF13561">
    <property type="entry name" value="adh_short_C2"/>
    <property type="match status" value="1"/>
</dbReference>
<dbReference type="SUPFAM" id="SSF51735">
    <property type="entry name" value="NAD(P)-binding Rossmann-fold domains"/>
    <property type="match status" value="1"/>
</dbReference>
<evidence type="ECO:0000256" key="2">
    <source>
        <dbReference type="ARBA" id="ARBA00023002"/>
    </source>
</evidence>
<dbReference type="PRINTS" id="PR00081">
    <property type="entry name" value="GDHRDH"/>
</dbReference>
<dbReference type="InterPro" id="IPR002347">
    <property type="entry name" value="SDR_fam"/>
</dbReference>
<dbReference type="InterPro" id="IPR036291">
    <property type="entry name" value="NAD(P)-bd_dom_sf"/>
</dbReference>
<dbReference type="EMBL" id="FNST01000002">
    <property type="protein sequence ID" value="SED46466.1"/>
    <property type="molecule type" value="Genomic_DNA"/>
</dbReference>
<feature type="domain" description="Ketoreductase" evidence="3">
    <location>
        <begin position="16"/>
        <end position="195"/>
    </location>
</feature>
<dbReference type="PROSITE" id="PS00061">
    <property type="entry name" value="ADH_SHORT"/>
    <property type="match status" value="1"/>
</dbReference>
<dbReference type="SMART" id="SM00822">
    <property type="entry name" value="PKS_KR"/>
    <property type="match status" value="1"/>
</dbReference>
<protein>
    <submittedName>
        <fullName evidence="4">NAD(P)-dependent dehydrogenase, short-chain alcohol dehydrogenase family</fullName>
    </submittedName>
</protein>
<dbReference type="PANTHER" id="PTHR43669">
    <property type="entry name" value="5-KETO-D-GLUCONATE 5-REDUCTASE"/>
    <property type="match status" value="1"/>
</dbReference>
<proteinExistence type="inferred from homology"/>
<keyword evidence="5" id="KW-1185">Reference proteome</keyword>
<evidence type="ECO:0000313" key="5">
    <source>
        <dbReference type="Proteomes" id="UP000198609"/>
    </source>
</evidence>
<dbReference type="InterPro" id="IPR057326">
    <property type="entry name" value="KR_dom"/>
</dbReference>
<dbReference type="AlphaFoldDB" id="A0A1H5AW20"/>
<accession>A0A1H5AW20</accession>
<organism evidence="4 5">
    <name type="scientific">Streptomyces melanosporofaciens</name>
    <dbReference type="NCBI Taxonomy" id="67327"/>
    <lineage>
        <taxon>Bacteria</taxon>
        <taxon>Bacillati</taxon>
        <taxon>Actinomycetota</taxon>
        <taxon>Actinomycetes</taxon>
        <taxon>Kitasatosporales</taxon>
        <taxon>Streptomycetaceae</taxon>
        <taxon>Streptomyces</taxon>
        <taxon>Streptomyces violaceusniger group</taxon>
    </lineage>
</organism>
<dbReference type="GO" id="GO:0016491">
    <property type="term" value="F:oxidoreductase activity"/>
    <property type="evidence" value="ECO:0007669"/>
    <property type="project" value="UniProtKB-KW"/>
</dbReference>
<dbReference type="PANTHER" id="PTHR43669:SF3">
    <property type="entry name" value="ALCOHOL DEHYDROGENASE, PUTATIVE (AFU_ORTHOLOGUE AFUA_3G03445)-RELATED"/>
    <property type="match status" value="1"/>
</dbReference>
<gene>
    <name evidence="4" type="ORF">SAMN04490356_8564</name>
</gene>
<dbReference type="Gene3D" id="3.40.50.720">
    <property type="entry name" value="NAD(P)-binding Rossmann-like Domain"/>
    <property type="match status" value="1"/>
</dbReference>
<dbReference type="PRINTS" id="PR00080">
    <property type="entry name" value="SDRFAMILY"/>
</dbReference>
<dbReference type="Proteomes" id="UP000198609">
    <property type="component" value="Unassembled WGS sequence"/>
</dbReference>
<dbReference type="FunFam" id="3.40.50.720:FF:000084">
    <property type="entry name" value="Short-chain dehydrogenase reductase"/>
    <property type="match status" value="1"/>
</dbReference>
<evidence type="ECO:0000259" key="3">
    <source>
        <dbReference type="SMART" id="SM00822"/>
    </source>
</evidence>
<comment type="similarity">
    <text evidence="1">Belongs to the short-chain dehydrogenases/reductases (SDR) family.</text>
</comment>
<keyword evidence="2" id="KW-0560">Oxidoreductase</keyword>
<evidence type="ECO:0000256" key="1">
    <source>
        <dbReference type="ARBA" id="ARBA00006484"/>
    </source>
</evidence>
<dbReference type="CDD" id="cd05233">
    <property type="entry name" value="SDR_c"/>
    <property type="match status" value="1"/>
</dbReference>
<evidence type="ECO:0000313" key="4">
    <source>
        <dbReference type="EMBL" id="SED46466.1"/>
    </source>
</evidence>
<sequence length="256" mass="26584">MLVDIWLAGMTTYDGKKIVITGGSSGIGLTAARLFADGGAHVLITGRTQSTLDTALEQLGGKAIAVRSDAASLKDIKALAGTVQERFGAVDALFVNAGVTASAPFDSTTEEMYDALFSTNAKGPYFTVQALAPLLREGSGVVLTTSVVNVLGLDALSVYSASKAALRSMTRTLARELLPRKVRVNAVSPGPIDTGILDRSVPADVLETMKDTYRSTNPMQRLGSSEEVAAAVAYLAFGATFSTGTEFPVDGGASQL</sequence>
<dbReference type="InterPro" id="IPR020904">
    <property type="entry name" value="Sc_DH/Rdtase_CS"/>
</dbReference>